<evidence type="ECO:0000313" key="1">
    <source>
        <dbReference type="EMBL" id="CAF9914494.1"/>
    </source>
</evidence>
<accession>A0A8H3EXR2</accession>
<protein>
    <submittedName>
        <fullName evidence="1">Uncharacterized protein</fullName>
    </submittedName>
</protein>
<dbReference type="Proteomes" id="UP000664203">
    <property type="component" value="Unassembled WGS sequence"/>
</dbReference>
<comment type="caution">
    <text evidence="1">The sequence shown here is derived from an EMBL/GenBank/DDBJ whole genome shotgun (WGS) entry which is preliminary data.</text>
</comment>
<gene>
    <name evidence="1" type="ORF">ALECFALPRED_009607</name>
</gene>
<dbReference type="EMBL" id="CAJPDR010000073">
    <property type="protein sequence ID" value="CAF9914494.1"/>
    <property type="molecule type" value="Genomic_DNA"/>
</dbReference>
<name>A0A8H3EXR2_9LECA</name>
<keyword evidence="2" id="KW-1185">Reference proteome</keyword>
<proteinExistence type="predicted"/>
<sequence length="304" mass="34649">MLLPTKSVTFPLISPPSGTVNVSVAEQAAPSKTTNLVRDHLQHLNAGKEEFWRSWFACAAGAVLRPKYIRSFEPSELFLRTAQQHTVKLRTAVQFQLIDLLQMEYHSPDIGSALTASQPREVAERSHQVWATKEDVELLAKYSRRHKSSKFFLRLDSRLIAPILEKPIAVPILMQICINVLLYSSTKYISELTTLPEVVLGSDEMLQHSAERIVYSLVFDVQFAEGVKSEIKRSMQENSEAQPTSQHDRDLIFEALKTRPSRKELQYFCSAMPLFMVIGQRADFLLWGKDVRHCGNEWPTVYLS</sequence>
<evidence type="ECO:0000313" key="2">
    <source>
        <dbReference type="Proteomes" id="UP000664203"/>
    </source>
</evidence>
<dbReference type="AlphaFoldDB" id="A0A8H3EXR2"/>
<reference evidence="1" key="1">
    <citation type="submission" date="2021-03" db="EMBL/GenBank/DDBJ databases">
        <authorList>
            <person name="Tagirdzhanova G."/>
        </authorList>
    </citation>
    <scope>NUCLEOTIDE SEQUENCE</scope>
</reference>
<organism evidence="1 2">
    <name type="scientific">Alectoria fallacina</name>
    <dbReference type="NCBI Taxonomy" id="1903189"/>
    <lineage>
        <taxon>Eukaryota</taxon>
        <taxon>Fungi</taxon>
        <taxon>Dikarya</taxon>
        <taxon>Ascomycota</taxon>
        <taxon>Pezizomycotina</taxon>
        <taxon>Lecanoromycetes</taxon>
        <taxon>OSLEUM clade</taxon>
        <taxon>Lecanoromycetidae</taxon>
        <taxon>Lecanorales</taxon>
        <taxon>Lecanorineae</taxon>
        <taxon>Parmeliaceae</taxon>
        <taxon>Alectoria</taxon>
    </lineage>
</organism>